<keyword evidence="1" id="KW-0732">Signal</keyword>
<proteinExistence type="predicted"/>
<keyword evidence="3" id="KW-1185">Reference proteome</keyword>
<organism evidence="2 3">
    <name type="scientific">Fraxinus pennsylvanica</name>
    <dbReference type="NCBI Taxonomy" id="56036"/>
    <lineage>
        <taxon>Eukaryota</taxon>
        <taxon>Viridiplantae</taxon>
        <taxon>Streptophyta</taxon>
        <taxon>Embryophyta</taxon>
        <taxon>Tracheophyta</taxon>
        <taxon>Spermatophyta</taxon>
        <taxon>Magnoliopsida</taxon>
        <taxon>eudicotyledons</taxon>
        <taxon>Gunneridae</taxon>
        <taxon>Pentapetalae</taxon>
        <taxon>asterids</taxon>
        <taxon>lamiids</taxon>
        <taxon>Lamiales</taxon>
        <taxon>Oleaceae</taxon>
        <taxon>Oleeae</taxon>
        <taxon>Fraxinus</taxon>
    </lineage>
</organism>
<dbReference type="AlphaFoldDB" id="A0AAD1Z384"/>
<accession>A0AAD1Z384</accession>
<feature type="signal peptide" evidence="1">
    <location>
        <begin position="1"/>
        <end position="21"/>
    </location>
</feature>
<name>A0AAD1Z384_9LAMI</name>
<evidence type="ECO:0000313" key="2">
    <source>
        <dbReference type="EMBL" id="CAI9761508.1"/>
    </source>
</evidence>
<dbReference type="EMBL" id="OU503040">
    <property type="protein sequence ID" value="CAI9761508.1"/>
    <property type="molecule type" value="Genomic_DNA"/>
</dbReference>
<sequence>MAARRLCIALALLLLFVSMEIKTILAPGSGNCNGNQGNNNGNGNGNGNEGNGNEIATEAITMGESLYAMALVLYVTIHLLLEVSCSTSTEQKDMISPLNKTKTFISMHASSVLGGQGGHETSHGFKPSQSCLTLTLLSLQPRESHIGMTI</sequence>
<evidence type="ECO:0000313" key="3">
    <source>
        <dbReference type="Proteomes" id="UP000834106"/>
    </source>
</evidence>
<gene>
    <name evidence="2" type="ORF">FPE_LOCUS8938</name>
</gene>
<evidence type="ECO:0000256" key="1">
    <source>
        <dbReference type="SAM" id="SignalP"/>
    </source>
</evidence>
<feature type="chain" id="PRO_5042070848" evidence="1">
    <location>
        <begin position="22"/>
        <end position="150"/>
    </location>
</feature>
<reference evidence="2" key="1">
    <citation type="submission" date="2023-05" db="EMBL/GenBank/DDBJ databases">
        <authorList>
            <person name="Huff M."/>
        </authorList>
    </citation>
    <scope>NUCLEOTIDE SEQUENCE</scope>
</reference>
<protein>
    <submittedName>
        <fullName evidence="2">Uncharacterized protein</fullName>
    </submittedName>
</protein>
<dbReference type="Proteomes" id="UP000834106">
    <property type="component" value="Chromosome 5"/>
</dbReference>